<evidence type="ECO:0000313" key="11">
    <source>
        <dbReference type="Proteomes" id="UP000315889"/>
    </source>
</evidence>
<dbReference type="InterPro" id="IPR002252">
    <property type="entry name" value="Glyco_hydro_36"/>
</dbReference>
<protein>
    <recommendedName>
        <fullName evidence="2 5">Alpha-galactosidase</fullName>
        <ecNumber evidence="2 5">3.2.1.22</ecNumber>
    </recommendedName>
</protein>
<proteinExistence type="inferred from homology"/>
<feature type="binding site" evidence="7">
    <location>
        <position position="171"/>
    </location>
    <ligand>
        <name>substrate</name>
    </ligand>
</feature>
<dbReference type="InterPro" id="IPR050985">
    <property type="entry name" value="Alpha-glycosidase_related"/>
</dbReference>
<feature type="active site" description="Proton donor" evidence="6">
    <location>
        <position position="515"/>
    </location>
</feature>
<keyword evidence="3 5" id="KW-0378">Hydrolase</keyword>
<evidence type="ECO:0000259" key="9">
    <source>
        <dbReference type="Pfam" id="PF16875"/>
    </source>
</evidence>
<dbReference type="Gene3D" id="2.70.98.60">
    <property type="entry name" value="alpha-galactosidase from lactobacil brevis"/>
    <property type="match status" value="1"/>
</dbReference>
<organism evidence="10 11">
    <name type="scientific">SAR92 clade bacterium</name>
    <dbReference type="NCBI Taxonomy" id="2315479"/>
    <lineage>
        <taxon>Bacteria</taxon>
        <taxon>Pseudomonadati</taxon>
        <taxon>Pseudomonadota</taxon>
        <taxon>Gammaproteobacteria</taxon>
        <taxon>Cellvibrionales</taxon>
        <taxon>Porticoccaceae</taxon>
        <taxon>SAR92 clade</taxon>
    </lineage>
</organism>
<comment type="catalytic activity">
    <reaction evidence="1 5">
        <text>Hydrolysis of terminal, non-reducing alpha-D-galactose residues in alpha-D-galactosides, including galactose oligosaccharides, galactomannans and galactolipids.</text>
        <dbReference type="EC" id="3.2.1.22"/>
    </reaction>
</comment>
<dbReference type="Pfam" id="PF16874">
    <property type="entry name" value="Glyco_hydro_36C"/>
    <property type="match status" value="1"/>
</dbReference>
<feature type="binding site" evidence="7">
    <location>
        <begin position="338"/>
        <end position="339"/>
    </location>
    <ligand>
        <name>substrate</name>
    </ligand>
</feature>
<evidence type="ECO:0000256" key="3">
    <source>
        <dbReference type="ARBA" id="ARBA00022801"/>
    </source>
</evidence>
<evidence type="ECO:0000256" key="6">
    <source>
        <dbReference type="PIRSR" id="PIRSR005536-1"/>
    </source>
</evidence>
<dbReference type="CDD" id="cd14791">
    <property type="entry name" value="GH36"/>
    <property type="match status" value="1"/>
</dbReference>
<dbReference type="PRINTS" id="PR00743">
    <property type="entry name" value="GLHYDRLASE36"/>
</dbReference>
<name>A0A520MC95_9GAMM</name>
<gene>
    <name evidence="10" type="ORF">EVB03_09405</name>
</gene>
<dbReference type="InterPro" id="IPR013785">
    <property type="entry name" value="Aldolase_TIM"/>
</dbReference>
<dbReference type="PANTHER" id="PTHR43053:SF3">
    <property type="entry name" value="ALPHA-GALACTOSIDASE C-RELATED"/>
    <property type="match status" value="1"/>
</dbReference>
<dbReference type="InterPro" id="IPR013780">
    <property type="entry name" value="Glyco_hydro_b"/>
</dbReference>
<dbReference type="FunFam" id="3.20.20.70:FF:000118">
    <property type="entry name" value="Alpha-galactosidase"/>
    <property type="match status" value="1"/>
</dbReference>
<accession>A0A520MC95</accession>
<dbReference type="InterPro" id="IPR031705">
    <property type="entry name" value="Glyco_hydro_36_C"/>
</dbReference>
<evidence type="ECO:0000256" key="7">
    <source>
        <dbReference type="PIRSR" id="PIRSR005536-2"/>
    </source>
</evidence>
<feature type="binding site" evidence="7">
    <location>
        <position position="493"/>
    </location>
    <ligand>
        <name>substrate</name>
    </ligand>
</feature>
<dbReference type="Gene3D" id="2.60.40.1180">
    <property type="entry name" value="Golgi alpha-mannosidase II"/>
    <property type="match status" value="1"/>
</dbReference>
<dbReference type="InterPro" id="IPR017853">
    <property type="entry name" value="GH"/>
</dbReference>
<evidence type="ECO:0000256" key="1">
    <source>
        <dbReference type="ARBA" id="ARBA00001255"/>
    </source>
</evidence>
<dbReference type="GO" id="GO:0004557">
    <property type="term" value="F:alpha-galactosidase activity"/>
    <property type="evidence" value="ECO:0007669"/>
    <property type="project" value="UniProtKB-UniRule"/>
</dbReference>
<dbReference type="Proteomes" id="UP000315889">
    <property type="component" value="Unassembled WGS sequence"/>
</dbReference>
<dbReference type="InterPro" id="IPR038417">
    <property type="entry name" value="Alpga-gal_N_sf"/>
</dbReference>
<dbReference type="EMBL" id="SHBP01000023">
    <property type="protein sequence ID" value="RZO18824.1"/>
    <property type="molecule type" value="Genomic_DNA"/>
</dbReference>
<reference evidence="10 11" key="1">
    <citation type="submission" date="2019-02" db="EMBL/GenBank/DDBJ databases">
        <title>Prokaryotic population dynamics and viral predation in marine succession experiment using metagenomics: the confinement effect.</title>
        <authorList>
            <person name="Haro-Moreno J.M."/>
            <person name="Rodriguez-Valera F."/>
            <person name="Lopez-Perez M."/>
        </authorList>
    </citation>
    <scope>NUCLEOTIDE SEQUENCE [LARGE SCALE GENOMIC DNA]</scope>
    <source>
        <strain evidence="10">MED-G170</strain>
    </source>
</reference>
<feature type="domain" description="Glycosyl hydrolase family 36 N-terminal" evidence="9">
    <location>
        <begin position="27"/>
        <end position="256"/>
    </location>
</feature>
<feature type="binding site" evidence="7">
    <location>
        <position position="515"/>
    </location>
    <ligand>
        <name>substrate</name>
    </ligand>
</feature>
<feature type="binding site" evidence="7">
    <location>
        <begin position="448"/>
        <end position="452"/>
    </location>
    <ligand>
        <name>substrate</name>
    </ligand>
</feature>
<evidence type="ECO:0000256" key="2">
    <source>
        <dbReference type="ARBA" id="ARBA00012755"/>
    </source>
</evidence>
<dbReference type="EC" id="3.2.1.22" evidence="2 5"/>
<dbReference type="PANTHER" id="PTHR43053">
    <property type="entry name" value="GLYCOSIDASE FAMILY 31"/>
    <property type="match status" value="1"/>
</dbReference>
<dbReference type="SUPFAM" id="SSF51445">
    <property type="entry name" value="(Trans)glycosidases"/>
    <property type="match status" value="1"/>
</dbReference>
<feature type="active site" description="Nucleophile" evidence="6">
    <location>
        <position position="450"/>
    </location>
</feature>
<dbReference type="Pfam" id="PF02065">
    <property type="entry name" value="Melibiase"/>
    <property type="match status" value="1"/>
</dbReference>
<dbReference type="Gene3D" id="3.20.20.70">
    <property type="entry name" value="Aldolase class I"/>
    <property type="match status" value="1"/>
</dbReference>
<evidence type="ECO:0000259" key="8">
    <source>
        <dbReference type="Pfam" id="PF16874"/>
    </source>
</evidence>
<evidence type="ECO:0000313" key="10">
    <source>
        <dbReference type="EMBL" id="RZO18824.1"/>
    </source>
</evidence>
<dbReference type="GO" id="GO:0016052">
    <property type="term" value="P:carbohydrate catabolic process"/>
    <property type="evidence" value="ECO:0007669"/>
    <property type="project" value="InterPro"/>
</dbReference>
<dbReference type="AlphaFoldDB" id="A0A520MC95"/>
<dbReference type="PIRSF" id="PIRSF005536">
    <property type="entry name" value="Agal"/>
    <property type="match status" value="1"/>
</dbReference>
<comment type="caution">
    <text evidence="10">The sequence shown here is derived from an EMBL/GenBank/DDBJ whole genome shotgun (WGS) entry which is preliminary data.</text>
</comment>
<feature type="binding site" evidence="7">
    <location>
        <position position="415"/>
    </location>
    <ligand>
        <name>substrate</name>
    </ligand>
</feature>
<dbReference type="InterPro" id="IPR031704">
    <property type="entry name" value="Glyco_hydro_36_N"/>
</dbReference>
<keyword evidence="4 5" id="KW-0326">Glycosidase</keyword>
<comment type="similarity">
    <text evidence="5">Belongs to the glycosyl hydrolase.</text>
</comment>
<sequence>MTNRIKSFYSLSSNNCSLVVDCRGDSPVILYWGSRLADTTSPDMLALLTTSQELQASLPQEAPIGLSPQTAAGFSGSPGVQLHRDGLQWAVYTRIESVSLIDNKLTIVSICQGTQTQLIHCLALDYETDVLTATTEIVNMGESSLWLDRCDAPCVPIPKHYSKILSFAGRWGNEFQSQSIDRFMGAYVRENRSGRTSHDSFPGVIVHTEQANESSGSAYGLHLGWSGNHHVRVEEQFTGQAYAQLGELFLPGEMLLEPGQAYKSPVLFGASTDKGLSALSGAFHRHVRANLTDRRIANKIRPVHFNTWEAVYFDLSLERLCALAEHAREVGAERFVLDDGWFKNRKSDNAGLGDWTVDKTVFPAGLAPLINHVHKNDMEFGLWVEPEMVNPDSDLYRAHPDWVLNNQPAPLLSARNQLVLDLTRVEVTDYLFERLDALLNEYPISYLKWDMNRAIHQPGDQNGRAVGHKQTRSLYKLLARIRSAHPEVELESCSSGGGRADFGILEFTDRIWTSDSNDAHDRVGIQKGFSMFFPAEVMGAHVGPDVCHITGRALSMETRVGVAMFGHMGIEVNLLEMDQRETQVLKAGVALHKKYRSLIHSGNLVRLNTQCDESAFGIIAQDGSEALFPYIQLNSLSSSVGGRLQFAGLDSNSLYLVNIVWPTEPKSYSKSILDVINGSTMSGDALKNAGVQLPIIQPANMLIFHLYRTS</sequence>
<evidence type="ECO:0000256" key="5">
    <source>
        <dbReference type="PIRNR" id="PIRNR005536"/>
    </source>
</evidence>
<feature type="domain" description="Glycosyl hydrolase family 36 C-terminal" evidence="8">
    <location>
        <begin position="614"/>
        <end position="695"/>
    </location>
</feature>
<evidence type="ECO:0000256" key="4">
    <source>
        <dbReference type="ARBA" id="ARBA00023295"/>
    </source>
</evidence>
<dbReference type="Pfam" id="PF16875">
    <property type="entry name" value="Glyco_hydro_36N"/>
    <property type="match status" value="1"/>
</dbReference>